<feature type="region of interest" description="Disordered" evidence="1">
    <location>
        <begin position="107"/>
        <end position="128"/>
    </location>
</feature>
<organism evidence="2 3">
    <name type="scientific">Aetokthonos hydrillicola Thurmond2011</name>
    <dbReference type="NCBI Taxonomy" id="2712845"/>
    <lineage>
        <taxon>Bacteria</taxon>
        <taxon>Bacillati</taxon>
        <taxon>Cyanobacteriota</taxon>
        <taxon>Cyanophyceae</taxon>
        <taxon>Nostocales</taxon>
        <taxon>Hapalosiphonaceae</taxon>
        <taxon>Aetokthonos</taxon>
    </lineage>
</organism>
<protein>
    <submittedName>
        <fullName evidence="2">Uncharacterized protein</fullName>
    </submittedName>
</protein>
<keyword evidence="3" id="KW-1185">Reference proteome</keyword>
<evidence type="ECO:0000256" key="1">
    <source>
        <dbReference type="SAM" id="MobiDB-lite"/>
    </source>
</evidence>
<evidence type="ECO:0000313" key="2">
    <source>
        <dbReference type="EMBL" id="MDR9893252.1"/>
    </source>
</evidence>
<proteinExistence type="predicted"/>
<reference evidence="3" key="1">
    <citation type="journal article" date="2021" name="Science">
        <title>Hunting the eagle killer: A cyanobacterial neurotoxin causes vacuolar myelinopathy.</title>
        <authorList>
            <person name="Breinlinger S."/>
            <person name="Phillips T.J."/>
            <person name="Haram B.N."/>
            <person name="Mares J."/>
            <person name="Martinez Yerena J.A."/>
            <person name="Hrouzek P."/>
            <person name="Sobotka R."/>
            <person name="Henderson W.M."/>
            <person name="Schmieder P."/>
            <person name="Williams S.M."/>
            <person name="Lauderdale J.D."/>
            <person name="Wilde H.D."/>
            <person name="Gerrin W."/>
            <person name="Kust A."/>
            <person name="Washington J.W."/>
            <person name="Wagner C."/>
            <person name="Geier B."/>
            <person name="Liebeke M."/>
            <person name="Enke H."/>
            <person name="Niedermeyer T.H.J."/>
            <person name="Wilde S.B."/>
        </authorList>
    </citation>
    <scope>NUCLEOTIDE SEQUENCE [LARGE SCALE GENOMIC DNA]</scope>
    <source>
        <strain evidence="3">Thurmond2011</strain>
    </source>
</reference>
<gene>
    <name evidence="2" type="ORF">G7B40_001455</name>
</gene>
<name>A0AAP5M719_9CYAN</name>
<comment type="caution">
    <text evidence="2">The sequence shown here is derived from an EMBL/GenBank/DDBJ whole genome shotgun (WGS) entry which is preliminary data.</text>
</comment>
<dbReference type="EMBL" id="JAALHA020000001">
    <property type="protein sequence ID" value="MDR9893252.1"/>
    <property type="molecule type" value="Genomic_DNA"/>
</dbReference>
<sequence length="128" mass="13868">MDAINDTEILLVMSALDSQFAIITVLQGKLRDAIASGDWSVTEQWNKNLAIAGDVFGKLITQEEIMSLKDKIDTLTAAITDRDKQIEQLKQNQTELQDAEAAADKAISDLKLTPPNSTTPATPVVAAQ</sequence>
<dbReference type="AlphaFoldDB" id="A0AAP5M719"/>
<dbReference type="Proteomes" id="UP000667802">
    <property type="component" value="Unassembled WGS sequence"/>
</dbReference>
<evidence type="ECO:0000313" key="3">
    <source>
        <dbReference type="Proteomes" id="UP000667802"/>
    </source>
</evidence>
<dbReference type="RefSeq" id="WP_208344082.1">
    <property type="nucleotide sequence ID" value="NZ_CAWQFN010000474.1"/>
</dbReference>
<accession>A0AAP5M719</accession>